<evidence type="ECO:0000313" key="6">
    <source>
        <dbReference type="Proteomes" id="UP001152320"/>
    </source>
</evidence>
<feature type="domain" description="Protein kinase" evidence="4">
    <location>
        <begin position="317"/>
        <end position="640"/>
    </location>
</feature>
<gene>
    <name evidence="5" type="ORF">HOLleu_21695</name>
</gene>
<dbReference type="EMBL" id="JAIZAY010000010">
    <property type="protein sequence ID" value="KAJ8034732.1"/>
    <property type="molecule type" value="Genomic_DNA"/>
</dbReference>
<keyword evidence="3" id="KW-0472">Membrane</keyword>
<protein>
    <submittedName>
        <fullName evidence="5">Fibroblast growth factor receptor 3</fullName>
    </submittedName>
</protein>
<sequence>MKMSLLSRDVQIGCGEATGTSTSWNLSVSVLTIIEGSEIALCYQASNISDIFVCKSSLMTDICLVCPIKRHTAGASWKGQDNETIFKGEVRLQDLSVKVSVNNCSSQNYSLLIHAVDFTVEGTYTCYKNEDVRVSRFLIRIQVVILTCFHPTDLCSQNIFKGLALSFQCNILNARRPFELIWTVNGNVENTSDFSGQPDSSAEIVNESSYFNHTFTGNEVSIGCQIDGPYVAQRSEYLNFQPEEKAIPFMTVILDGRANITFFELSRNITVQVLCKVSSEKLPLVVSWEVDDQEQFSERFQDTHHAPLQIDLSFTPFKEIQNITCVCKGTRIYERRHTITIHLSQTSSNHIFYITSASVAAVLVFLLLFLCVMKTTSSLRESCRRCLHRTYGDIYCMPDACEQLSRYVYLRTQLSGEGRLDRWLGELSGVSYHRKSCVGSTCAGPTFIYTEFVENGNLQSFLTSQKLENDVPTCTEIDLLKFCHDVTGALAYLKTLKLCHPLIRCRKVLLTKWKTCKIYDIQLYPVNQDILTKIVSKRTNSLSIWMAPETQERMEHTYLCDSWSLGVFIWEVYSWGIDPTYSGIPYSPHNHEKLTRPEKCPNYIYAILLSCWEVNASKRPTLEKIQKNLLNIEGQSKPKLPSFFGGGKLKLYENVSQ</sequence>
<comment type="caution">
    <text evidence="5">The sequence shown here is derived from an EMBL/GenBank/DDBJ whole genome shotgun (WGS) entry which is preliminary data.</text>
</comment>
<keyword evidence="6" id="KW-1185">Reference proteome</keyword>
<dbReference type="PROSITE" id="PS50011">
    <property type="entry name" value="PROTEIN_KINASE_DOM"/>
    <property type="match status" value="1"/>
</dbReference>
<dbReference type="Proteomes" id="UP001152320">
    <property type="component" value="Chromosome 10"/>
</dbReference>
<feature type="binding site" evidence="1">
    <location>
        <position position="506"/>
    </location>
    <ligand>
        <name>ATP</name>
        <dbReference type="ChEBI" id="CHEBI:30616"/>
    </ligand>
</feature>
<accession>A0A9Q1BXW0</accession>
<dbReference type="InterPro" id="IPR050122">
    <property type="entry name" value="RTK"/>
</dbReference>
<dbReference type="SUPFAM" id="SSF56112">
    <property type="entry name" value="Protein kinase-like (PK-like)"/>
    <property type="match status" value="1"/>
</dbReference>
<dbReference type="PRINTS" id="PR00109">
    <property type="entry name" value="TYRKINASE"/>
</dbReference>
<keyword evidence="2" id="KW-0479">Metal-binding</keyword>
<keyword evidence="1" id="KW-0547">Nucleotide-binding</keyword>
<reference evidence="5" key="1">
    <citation type="submission" date="2021-10" db="EMBL/GenBank/DDBJ databases">
        <title>Tropical sea cucumber genome reveals ecological adaptation and Cuvierian tubules defense mechanism.</title>
        <authorList>
            <person name="Chen T."/>
        </authorList>
    </citation>
    <scope>NUCLEOTIDE SEQUENCE</scope>
    <source>
        <strain evidence="5">Nanhai2018</strain>
        <tissue evidence="5">Muscle</tissue>
    </source>
</reference>
<dbReference type="InterPro" id="IPR001245">
    <property type="entry name" value="Ser-Thr/Tyr_kinase_cat_dom"/>
</dbReference>
<dbReference type="AlphaFoldDB" id="A0A9Q1BXW0"/>
<keyword evidence="5" id="KW-0675">Receptor</keyword>
<keyword evidence="2" id="KW-0460">Magnesium</keyword>
<dbReference type="PIRSF" id="PIRSF000615">
    <property type="entry name" value="TyrPK_CSF1-R"/>
    <property type="match status" value="1"/>
</dbReference>
<evidence type="ECO:0000256" key="3">
    <source>
        <dbReference type="SAM" id="Phobius"/>
    </source>
</evidence>
<dbReference type="InterPro" id="IPR000719">
    <property type="entry name" value="Prot_kinase_dom"/>
</dbReference>
<dbReference type="GO" id="GO:0005886">
    <property type="term" value="C:plasma membrane"/>
    <property type="evidence" value="ECO:0007669"/>
    <property type="project" value="TreeGrafter"/>
</dbReference>
<dbReference type="PANTHER" id="PTHR24416">
    <property type="entry name" value="TYROSINE-PROTEIN KINASE RECEPTOR"/>
    <property type="match status" value="1"/>
</dbReference>
<dbReference type="GO" id="GO:0004714">
    <property type="term" value="F:transmembrane receptor protein tyrosine kinase activity"/>
    <property type="evidence" value="ECO:0007669"/>
    <property type="project" value="TreeGrafter"/>
</dbReference>
<evidence type="ECO:0000256" key="2">
    <source>
        <dbReference type="PIRSR" id="PIRSR000615-3"/>
    </source>
</evidence>
<evidence type="ECO:0000259" key="4">
    <source>
        <dbReference type="PROSITE" id="PS50011"/>
    </source>
</evidence>
<keyword evidence="3" id="KW-0812">Transmembrane</keyword>
<evidence type="ECO:0000256" key="1">
    <source>
        <dbReference type="PIRSR" id="PIRSR000615-2"/>
    </source>
</evidence>
<dbReference type="GO" id="GO:0007169">
    <property type="term" value="P:cell surface receptor protein tyrosine kinase signaling pathway"/>
    <property type="evidence" value="ECO:0007669"/>
    <property type="project" value="TreeGrafter"/>
</dbReference>
<dbReference type="Pfam" id="PF07714">
    <property type="entry name" value="PK_Tyr_Ser-Thr"/>
    <property type="match status" value="1"/>
</dbReference>
<feature type="binding site" evidence="2">
    <location>
        <position position="520"/>
    </location>
    <ligand>
        <name>Mg(2+)</name>
        <dbReference type="ChEBI" id="CHEBI:18420"/>
    </ligand>
</feature>
<dbReference type="Gene3D" id="1.10.510.10">
    <property type="entry name" value="Transferase(Phosphotransferase) domain 1"/>
    <property type="match status" value="1"/>
</dbReference>
<keyword evidence="1" id="KW-0067">ATP-binding</keyword>
<dbReference type="PANTHER" id="PTHR24416:SF621">
    <property type="entry name" value="TYROSINE KINASE RECEPTOR CAD96CA"/>
    <property type="match status" value="1"/>
</dbReference>
<dbReference type="GO" id="GO:0043235">
    <property type="term" value="C:receptor complex"/>
    <property type="evidence" value="ECO:0007669"/>
    <property type="project" value="TreeGrafter"/>
</dbReference>
<dbReference type="GO" id="GO:0046872">
    <property type="term" value="F:metal ion binding"/>
    <property type="evidence" value="ECO:0007669"/>
    <property type="project" value="UniProtKB-KW"/>
</dbReference>
<organism evidence="5 6">
    <name type="scientific">Holothuria leucospilota</name>
    <name type="common">Black long sea cucumber</name>
    <name type="synonym">Mertensiothuria leucospilota</name>
    <dbReference type="NCBI Taxonomy" id="206669"/>
    <lineage>
        <taxon>Eukaryota</taxon>
        <taxon>Metazoa</taxon>
        <taxon>Echinodermata</taxon>
        <taxon>Eleutherozoa</taxon>
        <taxon>Echinozoa</taxon>
        <taxon>Holothuroidea</taxon>
        <taxon>Aspidochirotacea</taxon>
        <taxon>Aspidochirotida</taxon>
        <taxon>Holothuriidae</taxon>
        <taxon>Holothuria</taxon>
    </lineage>
</organism>
<evidence type="ECO:0000313" key="5">
    <source>
        <dbReference type="EMBL" id="KAJ8034732.1"/>
    </source>
</evidence>
<keyword evidence="3" id="KW-1133">Transmembrane helix</keyword>
<dbReference type="InterPro" id="IPR011009">
    <property type="entry name" value="Kinase-like_dom_sf"/>
</dbReference>
<proteinExistence type="predicted"/>
<name>A0A9Q1BXW0_HOLLE</name>
<feature type="transmembrane region" description="Helical" evidence="3">
    <location>
        <begin position="351"/>
        <end position="372"/>
    </location>
</feature>
<dbReference type="GO" id="GO:0005524">
    <property type="term" value="F:ATP binding"/>
    <property type="evidence" value="ECO:0007669"/>
    <property type="project" value="UniProtKB-KW"/>
</dbReference>